<comment type="caution">
    <text evidence="2">The sequence shown here is derived from an EMBL/GenBank/DDBJ whole genome shotgun (WGS) entry which is preliminary data.</text>
</comment>
<name>A0A835BL64_9POAL</name>
<protein>
    <submittedName>
        <fullName evidence="2">Uncharacterized protein</fullName>
    </submittedName>
</protein>
<organism evidence="2 3">
    <name type="scientific">Digitaria exilis</name>
    <dbReference type="NCBI Taxonomy" id="1010633"/>
    <lineage>
        <taxon>Eukaryota</taxon>
        <taxon>Viridiplantae</taxon>
        <taxon>Streptophyta</taxon>
        <taxon>Embryophyta</taxon>
        <taxon>Tracheophyta</taxon>
        <taxon>Spermatophyta</taxon>
        <taxon>Magnoliopsida</taxon>
        <taxon>Liliopsida</taxon>
        <taxon>Poales</taxon>
        <taxon>Poaceae</taxon>
        <taxon>PACMAD clade</taxon>
        <taxon>Panicoideae</taxon>
        <taxon>Panicodae</taxon>
        <taxon>Paniceae</taxon>
        <taxon>Anthephorinae</taxon>
        <taxon>Digitaria</taxon>
    </lineage>
</organism>
<reference evidence="2" key="1">
    <citation type="submission" date="2020-07" db="EMBL/GenBank/DDBJ databases">
        <title>Genome sequence and genetic diversity analysis of an under-domesticated orphan crop, white fonio (Digitaria exilis).</title>
        <authorList>
            <person name="Bennetzen J.L."/>
            <person name="Chen S."/>
            <person name="Ma X."/>
            <person name="Wang X."/>
            <person name="Yssel A.E.J."/>
            <person name="Chaluvadi S.R."/>
            <person name="Johnson M."/>
            <person name="Gangashetty P."/>
            <person name="Hamidou F."/>
            <person name="Sanogo M.D."/>
            <person name="Zwaenepoel A."/>
            <person name="Wallace J."/>
            <person name="Van De Peer Y."/>
            <person name="Van Deynze A."/>
        </authorList>
    </citation>
    <scope>NUCLEOTIDE SEQUENCE</scope>
    <source>
        <tissue evidence="2">Leaves</tissue>
    </source>
</reference>
<feature type="region of interest" description="Disordered" evidence="1">
    <location>
        <begin position="636"/>
        <end position="655"/>
    </location>
</feature>
<proteinExistence type="predicted"/>
<evidence type="ECO:0000313" key="3">
    <source>
        <dbReference type="Proteomes" id="UP000636709"/>
    </source>
</evidence>
<dbReference type="OrthoDB" id="1933309at2759"/>
<feature type="region of interest" description="Disordered" evidence="1">
    <location>
        <begin position="1"/>
        <end position="31"/>
    </location>
</feature>
<dbReference type="Gramene" id="Dexi2A01G0025760.1">
    <property type="protein sequence ID" value="Dexi2A01G0025760.1:cds"/>
    <property type="gene ID" value="Dexi2A01G0025760"/>
</dbReference>
<keyword evidence="3" id="KW-1185">Reference proteome</keyword>
<feature type="compositionally biased region" description="Basic and acidic residues" evidence="1">
    <location>
        <begin position="181"/>
        <end position="190"/>
    </location>
</feature>
<dbReference type="EMBL" id="JACEFO010001825">
    <property type="protein sequence ID" value="KAF8700693.1"/>
    <property type="molecule type" value="Genomic_DNA"/>
</dbReference>
<gene>
    <name evidence="2" type="ORF">HU200_034042</name>
</gene>
<feature type="region of interest" description="Disordered" evidence="1">
    <location>
        <begin position="168"/>
        <end position="206"/>
    </location>
</feature>
<feature type="region of interest" description="Disordered" evidence="1">
    <location>
        <begin position="323"/>
        <end position="362"/>
    </location>
</feature>
<dbReference type="AlphaFoldDB" id="A0A835BL64"/>
<feature type="compositionally biased region" description="Basic and acidic residues" evidence="1">
    <location>
        <begin position="267"/>
        <end position="281"/>
    </location>
</feature>
<evidence type="ECO:0000313" key="2">
    <source>
        <dbReference type="EMBL" id="KAF8700693.1"/>
    </source>
</evidence>
<sequence length="793" mass="85381">MDPDQVTAATGVQSDDLGDTTASADGGCGGGSGDGDGWARALLRRGWDLSRKAAIASVAATAAPVVAPPLLVLSVAGVALSLPFAAYLATFIATERLMAALLPPPRTQPYRTCDLEDDEFVDASEGPGGEALVFGYWSDAVDDTIMEEDERHASLPLSRECRLFEEPVPALNDGDDTMSEGEFRLRESGRESSALDNRSDKEESNEYITMEAQALPLKSVDDSRSAHSAAPKLCEEEDKIPRIVEAPVAAEEPIQALSASDNGDNTEDGKRTAMEEMDSGKEMVSPAIDIDIDTTEISDFPILVLGKHDTVVQTEAECEVSVRKSGQGSLVSDIGDRTEGMPPEEVNVSDPSEPHDNTPQSKMEGDVTVEMVLEEVTINTDLATEEGVGLQIDAIATELPEPESLRSSDLVAQEPQGIREAAYVDDILESNLTEDIVLDLGDTNTESVGHNGEENVSSVISVVTVDDVVDLSCSTSTPNVSAISDDMMKIESRPDVDYSNQRTGMDHTWACEGFGKKEAVEDNSTKTEENKSVDCNVPTRTMALQDTDVSKSPVQDDQSKREDEVTVEMVLEEVTSTTDLDTRELVGVQGDIIASGSGSLPVSDLVAQELQAVTEAAVVDDIQGSTVREDVVTDTDDTNTRGVEHHSESGSSSFISGESVVTMDDAGDVMSSRRKPYASAISEDIKRVKGRPDIDQHHLETTGFEDKLTNEGLKRDVLAEDKDNYTKEQLREQLDTLRTITGYRPTTSLTLEAELAGLYIFVGVEPPASSRDDSDLTEINVKLRFLKSIIGVE</sequence>
<feature type="region of interest" description="Disordered" evidence="1">
    <location>
        <begin position="253"/>
        <end position="282"/>
    </location>
</feature>
<dbReference type="PANTHER" id="PTHR37198">
    <property type="entry name" value="NUCLEOLIN"/>
    <property type="match status" value="1"/>
</dbReference>
<feature type="compositionally biased region" description="Basic and acidic residues" evidence="1">
    <location>
        <begin position="638"/>
        <end position="648"/>
    </location>
</feature>
<accession>A0A835BL64</accession>
<evidence type="ECO:0000256" key="1">
    <source>
        <dbReference type="SAM" id="MobiDB-lite"/>
    </source>
</evidence>
<dbReference type="Proteomes" id="UP000636709">
    <property type="component" value="Unassembled WGS sequence"/>
</dbReference>
<dbReference type="PANTHER" id="PTHR37198:SF1">
    <property type="entry name" value="NUCLEOLIN"/>
    <property type="match status" value="1"/>
</dbReference>